<dbReference type="InterPro" id="IPR043128">
    <property type="entry name" value="Rev_trsase/Diguanyl_cyclase"/>
</dbReference>
<reference evidence="4 5" key="1">
    <citation type="submission" date="2022-12" db="EMBL/GenBank/DDBJ databases">
        <authorList>
            <person name="Muema E."/>
        </authorList>
    </citation>
    <scope>NUCLEOTIDE SEQUENCE [LARGE SCALE GENOMIC DNA]</scope>
    <source>
        <strain evidence="5">1326</strain>
    </source>
</reference>
<comment type="caution">
    <text evidence="4">The sequence shown here is derived from an EMBL/GenBank/DDBJ whole genome shotgun (WGS) entry which is preliminary data.</text>
</comment>
<dbReference type="PROSITE" id="PS50883">
    <property type="entry name" value="EAL"/>
    <property type="match status" value="1"/>
</dbReference>
<dbReference type="Gene3D" id="3.30.70.270">
    <property type="match status" value="1"/>
</dbReference>
<proteinExistence type="predicted"/>
<gene>
    <name evidence="4" type="ORF">O7A60_22895</name>
</gene>
<accession>A0ABU8L2P8</accession>
<dbReference type="Proteomes" id="UP001387293">
    <property type="component" value="Unassembled WGS sequence"/>
</dbReference>
<dbReference type="SMART" id="SM00267">
    <property type="entry name" value="GGDEF"/>
    <property type="match status" value="1"/>
</dbReference>
<dbReference type="SUPFAM" id="SSF55073">
    <property type="entry name" value="Nucleotide cyclase"/>
    <property type="match status" value="1"/>
</dbReference>
<dbReference type="EMBL" id="JAPYKS010000018">
    <property type="protein sequence ID" value="MEI9411595.1"/>
    <property type="molecule type" value="Genomic_DNA"/>
</dbReference>
<dbReference type="PROSITE" id="PS50887">
    <property type="entry name" value="GGDEF"/>
    <property type="match status" value="1"/>
</dbReference>
<dbReference type="SMART" id="SM00052">
    <property type="entry name" value="EAL"/>
    <property type="match status" value="1"/>
</dbReference>
<keyword evidence="5" id="KW-1185">Reference proteome</keyword>
<dbReference type="SUPFAM" id="SSF141868">
    <property type="entry name" value="EAL domain-like"/>
    <property type="match status" value="1"/>
</dbReference>
<dbReference type="PANTHER" id="PTHR33121">
    <property type="entry name" value="CYCLIC DI-GMP PHOSPHODIESTERASE PDEF"/>
    <property type="match status" value="1"/>
</dbReference>
<dbReference type="InterPro" id="IPR000160">
    <property type="entry name" value="GGDEF_dom"/>
</dbReference>
<dbReference type="Pfam" id="PF00563">
    <property type="entry name" value="EAL"/>
    <property type="match status" value="1"/>
</dbReference>
<keyword evidence="1" id="KW-0472">Membrane</keyword>
<dbReference type="PANTHER" id="PTHR33121:SF70">
    <property type="entry name" value="SIGNALING PROTEIN YKOW"/>
    <property type="match status" value="1"/>
</dbReference>
<protein>
    <submittedName>
        <fullName evidence="4">GGDEF and EAL domain-containing protein</fullName>
    </submittedName>
</protein>
<evidence type="ECO:0000313" key="5">
    <source>
        <dbReference type="Proteomes" id="UP001387293"/>
    </source>
</evidence>
<feature type="domain" description="EAL" evidence="2">
    <location>
        <begin position="439"/>
        <end position="688"/>
    </location>
</feature>
<feature type="transmembrane region" description="Helical" evidence="1">
    <location>
        <begin position="130"/>
        <end position="148"/>
    </location>
</feature>
<dbReference type="CDD" id="cd01949">
    <property type="entry name" value="GGDEF"/>
    <property type="match status" value="1"/>
</dbReference>
<sequence length="697" mass="77479">MSRPRSRSALGAEAAKEFGTRDALQPGFVVNERASSRVADAVDSEPHDPRQELGAAELRILYRTEAQAKRRKEARPGLWIAVVIYVLFSVSDLLLIPDVAALTITARFAVGLTALLVLEAQLRRGAATDWLDVTCAAAIIFGYIGWLYPASMGANKETVAYYMVFGTIFMMSANLFFTFRFKVSIITSTIILCILYVVNYFLPASLAYKMVFGTFYVSCFTFTSYVNWKLNEERYNVFLNALEAKIQHNEATERGKALLRLSRTDPLTGLENRRAIDEKLRDYWNDWQKLGHGFAAILIDVDFFKKFNDCYGHQEGDRCLIQVAEALSDLIKQYDGSIGRYGGEEFIVLARMGRKDQVADLAEAICRTVENLAIAHELRRDGIAIVTASVGAAFTRKQTAAKLEKIIHEADRALYLAKAGGRNCVRLFDPTDPQSSDESENLAALLKIAIGQDLVSLVYQPIQDVASGRVEAVEALMRLKMLDGTLVPPSLFIPVAERTGAILELGRWAIRTVCAELLAQDHVRVVSVNVSPIQLKTPGFATSVATILGETGVTGNRLAFEITEGLEMEMHSDILRCISDLKLLGIRIWLDDFGTGFAGLSWLRLIDFDTVKIDRSFLHDCGTPKGMAMLQDIIALVRNRGHKILVEGVETEEQMLLMRQFGIDKVQGFHVGRPAPAANFQTKRAIQKRPFTVLKSA</sequence>
<dbReference type="InterPro" id="IPR029787">
    <property type="entry name" value="Nucleotide_cyclase"/>
</dbReference>
<keyword evidence="1" id="KW-0812">Transmembrane</keyword>
<organism evidence="4 5">
    <name type="scientific">Mesorhizobium salmacidum</name>
    <dbReference type="NCBI Taxonomy" id="3015171"/>
    <lineage>
        <taxon>Bacteria</taxon>
        <taxon>Pseudomonadati</taxon>
        <taxon>Pseudomonadota</taxon>
        <taxon>Alphaproteobacteria</taxon>
        <taxon>Hyphomicrobiales</taxon>
        <taxon>Phyllobacteriaceae</taxon>
        <taxon>Mesorhizobium</taxon>
    </lineage>
</organism>
<dbReference type="RefSeq" id="WP_245262315.1">
    <property type="nucleotide sequence ID" value="NZ_JAPYKS010000018.1"/>
</dbReference>
<evidence type="ECO:0000259" key="2">
    <source>
        <dbReference type="PROSITE" id="PS50883"/>
    </source>
</evidence>
<feature type="transmembrane region" description="Helical" evidence="1">
    <location>
        <begin position="184"/>
        <end position="202"/>
    </location>
</feature>
<dbReference type="Gene3D" id="3.20.20.450">
    <property type="entry name" value="EAL domain"/>
    <property type="match status" value="1"/>
</dbReference>
<evidence type="ECO:0000313" key="4">
    <source>
        <dbReference type="EMBL" id="MEI9411595.1"/>
    </source>
</evidence>
<keyword evidence="1" id="KW-1133">Transmembrane helix</keyword>
<evidence type="ECO:0000259" key="3">
    <source>
        <dbReference type="PROSITE" id="PS50887"/>
    </source>
</evidence>
<dbReference type="CDD" id="cd01948">
    <property type="entry name" value="EAL"/>
    <property type="match status" value="1"/>
</dbReference>
<dbReference type="NCBIfam" id="TIGR00254">
    <property type="entry name" value="GGDEF"/>
    <property type="match status" value="1"/>
</dbReference>
<dbReference type="InterPro" id="IPR001633">
    <property type="entry name" value="EAL_dom"/>
</dbReference>
<feature type="transmembrane region" description="Helical" evidence="1">
    <location>
        <begin position="100"/>
        <end position="118"/>
    </location>
</feature>
<feature type="domain" description="GGDEF" evidence="3">
    <location>
        <begin position="292"/>
        <end position="430"/>
    </location>
</feature>
<feature type="transmembrane region" description="Helical" evidence="1">
    <location>
        <begin position="77"/>
        <end position="94"/>
    </location>
</feature>
<evidence type="ECO:0000256" key="1">
    <source>
        <dbReference type="SAM" id="Phobius"/>
    </source>
</evidence>
<dbReference type="InterPro" id="IPR050706">
    <property type="entry name" value="Cyclic-di-GMP_PDE-like"/>
</dbReference>
<name>A0ABU8L2P8_9HYPH</name>
<dbReference type="InterPro" id="IPR035919">
    <property type="entry name" value="EAL_sf"/>
</dbReference>
<feature type="transmembrane region" description="Helical" evidence="1">
    <location>
        <begin position="160"/>
        <end position="177"/>
    </location>
</feature>
<dbReference type="Pfam" id="PF00990">
    <property type="entry name" value="GGDEF"/>
    <property type="match status" value="1"/>
</dbReference>